<dbReference type="InterPro" id="IPR014748">
    <property type="entry name" value="Enoyl-CoA_hydra_C"/>
</dbReference>
<dbReference type="InterPro" id="IPR029045">
    <property type="entry name" value="ClpP/crotonase-like_dom_sf"/>
</dbReference>
<comment type="caution">
    <text evidence="4">The sequence shown here is derived from an EMBL/GenBank/DDBJ whole genome shotgun (WGS) entry which is preliminary data.</text>
</comment>
<evidence type="ECO:0000256" key="1">
    <source>
        <dbReference type="ARBA" id="ARBA00005254"/>
    </source>
</evidence>
<dbReference type="NCBIfam" id="NF005802">
    <property type="entry name" value="PRK07657.1"/>
    <property type="match status" value="1"/>
</dbReference>
<keyword evidence="2" id="KW-0456">Lyase</keyword>
<dbReference type="Proteomes" id="UP001230005">
    <property type="component" value="Unassembled WGS sequence"/>
</dbReference>
<organism evidence="4 5">
    <name type="scientific">Evansella vedderi</name>
    <dbReference type="NCBI Taxonomy" id="38282"/>
    <lineage>
        <taxon>Bacteria</taxon>
        <taxon>Bacillati</taxon>
        <taxon>Bacillota</taxon>
        <taxon>Bacilli</taxon>
        <taxon>Bacillales</taxon>
        <taxon>Bacillaceae</taxon>
        <taxon>Evansella</taxon>
    </lineage>
</organism>
<gene>
    <name evidence="4" type="ORF">J2S74_001561</name>
</gene>
<proteinExistence type="inferred from homology"/>
<dbReference type="SUPFAM" id="SSF52096">
    <property type="entry name" value="ClpP/crotonase"/>
    <property type="match status" value="1"/>
</dbReference>
<dbReference type="PANTHER" id="PTHR11941:SF54">
    <property type="entry name" value="ENOYL-COA HYDRATASE, MITOCHONDRIAL"/>
    <property type="match status" value="1"/>
</dbReference>
<dbReference type="CDD" id="cd06558">
    <property type="entry name" value="crotonase-like"/>
    <property type="match status" value="1"/>
</dbReference>
<dbReference type="InterPro" id="IPR018376">
    <property type="entry name" value="Enoyl-CoA_hyd/isom_CS"/>
</dbReference>
<dbReference type="Pfam" id="PF00378">
    <property type="entry name" value="ECH_1"/>
    <property type="match status" value="1"/>
</dbReference>
<evidence type="ECO:0000256" key="3">
    <source>
        <dbReference type="RuleBase" id="RU003707"/>
    </source>
</evidence>
<dbReference type="PANTHER" id="PTHR11941">
    <property type="entry name" value="ENOYL-COA HYDRATASE-RELATED"/>
    <property type="match status" value="1"/>
</dbReference>
<sequence length="258" mass="28201">MEYMDVSIKGHIAYLTLKRKGSANALSQALLDEMMTVFQQWKFDPSIRTIIITGDGDNVFCAGADLKERRDMNETQVRQAVNKIRQTIQMVEDMPIPVIAAINGSAIGGGLELALACDLRLASDQAKFALTETTLAIIPGAGGTQRLPRAIGTQRAKEMIYTGKRITAETAESWGLILKVVSQDSLLEEATKLANEIGQNGPIAIKQAKFAINQGIEVDLKTGLSIEEKAYELTIPTKDRKEGLTAFKEKRSPVYTGE</sequence>
<accession>A0ABT9ZU26</accession>
<evidence type="ECO:0000313" key="5">
    <source>
        <dbReference type="Proteomes" id="UP001230005"/>
    </source>
</evidence>
<comment type="similarity">
    <text evidence="1 3">Belongs to the enoyl-CoA hydratase/isomerase family.</text>
</comment>
<evidence type="ECO:0000256" key="2">
    <source>
        <dbReference type="ARBA" id="ARBA00023239"/>
    </source>
</evidence>
<dbReference type="InterPro" id="IPR001753">
    <property type="entry name" value="Enoyl-CoA_hydra/iso"/>
</dbReference>
<dbReference type="PROSITE" id="PS00166">
    <property type="entry name" value="ENOYL_COA_HYDRATASE"/>
    <property type="match status" value="1"/>
</dbReference>
<dbReference type="EMBL" id="JAUSUG010000005">
    <property type="protein sequence ID" value="MDQ0254186.1"/>
    <property type="molecule type" value="Genomic_DNA"/>
</dbReference>
<evidence type="ECO:0000313" key="4">
    <source>
        <dbReference type="EMBL" id="MDQ0254186.1"/>
    </source>
</evidence>
<protein>
    <submittedName>
        <fullName evidence="4">Enoyl-CoA hydratase/carnithine racemase</fullName>
    </submittedName>
</protein>
<dbReference type="Gene3D" id="1.10.12.10">
    <property type="entry name" value="Lyase 2-enoyl-coa Hydratase, Chain A, domain 2"/>
    <property type="match status" value="1"/>
</dbReference>
<keyword evidence="5" id="KW-1185">Reference proteome</keyword>
<dbReference type="Gene3D" id="3.90.226.10">
    <property type="entry name" value="2-enoyl-CoA Hydratase, Chain A, domain 1"/>
    <property type="match status" value="1"/>
</dbReference>
<name>A0ABT9ZU26_9BACI</name>
<reference evidence="4 5" key="1">
    <citation type="submission" date="2023-07" db="EMBL/GenBank/DDBJ databases">
        <title>Genomic Encyclopedia of Type Strains, Phase IV (KMG-IV): sequencing the most valuable type-strain genomes for metagenomic binning, comparative biology and taxonomic classification.</title>
        <authorList>
            <person name="Goeker M."/>
        </authorList>
    </citation>
    <scope>NUCLEOTIDE SEQUENCE [LARGE SCALE GENOMIC DNA]</scope>
    <source>
        <strain evidence="4 5">DSM 9768</strain>
    </source>
</reference>